<feature type="region of interest" description="Disordered" evidence="1">
    <location>
        <begin position="126"/>
        <end position="172"/>
    </location>
</feature>
<feature type="region of interest" description="Disordered" evidence="1">
    <location>
        <begin position="189"/>
        <end position="247"/>
    </location>
</feature>
<feature type="compositionally biased region" description="Basic and acidic residues" evidence="1">
    <location>
        <begin position="1249"/>
        <end position="1258"/>
    </location>
</feature>
<feature type="region of interest" description="Disordered" evidence="1">
    <location>
        <begin position="1753"/>
        <end position="1793"/>
    </location>
</feature>
<feature type="region of interest" description="Disordered" evidence="1">
    <location>
        <begin position="705"/>
        <end position="744"/>
    </location>
</feature>
<feature type="compositionally biased region" description="Basic residues" evidence="1">
    <location>
        <begin position="920"/>
        <end position="930"/>
    </location>
</feature>
<sequence>MDSARSGSGSVAWYQDDAFLEDVTADILNDLEKEGERLRPLMRAVEDLREVEKNAVLRRDTTHERNMAIHRVRSAFKMLFCCFTNEEYCGQSPLARPSLQTLTEWASSKEFIQEEKVELNRREETIRARQEDGRAAVRPPAEVGGEEQASPRGERLARQAKQDQKTFTEYLTKADSRVPPLIRMWREEEAVQSAGGGDSVVRGTQQQAEEQPQEHPGEDESLQDQQGAASDEEEEEENSQTHTQQGIAAAAACSRRTSQDSCHPLWCLPSVAITGTHSFSLASDTHDIMPRLARQGTTEEEEGGEGESAWRHEEGFLSSLEKAAVRFNQGSVIRFRDAGGDSGGETGEGGGARRDRRSDLGRMRNTNTRTDSRSSHPQIPPLRGPLFGSRQLTEERQQLEASFPLSGLTTVCGKAAEELADERERFWAQRRREEEGECAPENRDREKPSTAKGGGRDRRMDPRAPKGPDIPIRGDSSPLSLSASFSVATTYRGAEKEKLPPPSYQFQPQPRNPAGARVFIPTGSIGKAGHTPENPKQAPLHAGHPIIHGPPLPLRRPNPNLQSFRPPNTPIAHPPVQAWPPPFPVSLSVPQFQEGKPDQTAPPSQPPGRANGSPLPSETLDHACMGSVVLPEQNLGRSLQFVAPPPELQQPRRQQRHPTLEGHAGASSSCMLPKQHSLFVRAPPMPWPCPSPASSTPLLHLSPQMPHHPHFQKSVSRPRPPHVLNPHPPKLSSQPGTRSASLHAFLPPTASSEGLSFPFCPPPRALFGGVPGEGSHLRDQPAENLGVPLLAGASVTALVPFSEGDESLSFQNEEGPQGHRGEEEQVDRLTEVRNDERLFIAEMNPDGVQICQSEPDEEKPTERDMLGGVRTENLWENREGEILNNAATSQVKLEILRQSLCSPCRARNAAATTEEPLHGSKPRTKSRKDKKSAAAASGDFTGQTCRKCAANCQASSCSPPRPWESAPPGRKRTTHTHSRGSTNKERKGCESQSRPLGRLSAAPQGSPQMANQQMSRRSSAASLFHQSEPRRESQLLVLVAGGGTKDQRGDKKNKGTASLSFSPSASPTGSIPLSTPTSLCTPQTSLQDCQRRPAITTESNNNTRARKRDPFSKHKNNSNFSQPQQRTTYRKPTAAASQVPSTSALRPAPPQRSQRPTQASLSKYRGPSIKKKEPSRPLPVSTKGARKGSSGKEKSPPHLVLDSPINTETERQETDLVDHEEASQPLELERVTEDREEFSDLLSAPSVIEEEKSQQAHTEEEEEAEERSLRLSPPHSHRDSRELPANPDGRDSENVSLKSQNAPTEVRLSPFEEDSRSLQDMGECPGQTLADDDHGGTDLNLESHLNQDDKEDTSIMALAHPSEQIDHSDVDFPSPALHPLSLQSPQMLVPSELVPQVSSLPPPLPTLPTQNPPTAHTTEFRFQHSNPRRPTGSPRTGMRNCPQRKQHGHSVTNRQQHLRLSPPKHTAGDHHRRVVAGPKQAVSARPPHTFTCQVPLQIHSRTPSSVRRFEQTPPPTSVRFLHAADAPTQGTSRSTTVVTKTTAPSRARVAVSPGPSAVWTPRAVTCTGGVTVLGGPQCVPVWDPMAARSATQHPPASLGLPRELSVQWLNDAGSGGMGGGGRESSTMRSGGRQTPSSGGGGSVGALAAHGLSDHPLTQTPAAVGSGTVLYGPPLAAVSSASRLAESHGKIRQRSAVRTTGVLMQESGTVGPHCHPCSVPRRDAQPPRMIPQCGPLAAGQSAFSEAYKRAATALSGRRTGVRPQALTPAHSSNRPWSRGLQGAFLHGPSGRPVK</sequence>
<feature type="compositionally biased region" description="Polar residues" evidence="1">
    <location>
        <begin position="731"/>
        <end position="740"/>
    </location>
</feature>
<feature type="compositionally biased region" description="Basic residues" evidence="1">
    <location>
        <begin position="969"/>
        <end position="978"/>
    </location>
</feature>
<feature type="region of interest" description="Disordered" evidence="1">
    <location>
        <begin position="646"/>
        <end position="669"/>
    </location>
</feature>
<gene>
    <name evidence="2" type="ORF">Cvel_15413</name>
</gene>
<organism evidence="2">
    <name type="scientific">Chromera velia CCMP2878</name>
    <dbReference type="NCBI Taxonomy" id="1169474"/>
    <lineage>
        <taxon>Eukaryota</taxon>
        <taxon>Sar</taxon>
        <taxon>Alveolata</taxon>
        <taxon>Colpodellida</taxon>
        <taxon>Chromeraceae</taxon>
        <taxon>Chromera</taxon>
    </lineage>
</organism>
<feature type="compositionally biased region" description="Basic and acidic residues" evidence="1">
    <location>
        <begin position="1276"/>
        <end position="1293"/>
    </location>
</feature>
<feature type="region of interest" description="Disordered" evidence="1">
    <location>
        <begin position="909"/>
        <end position="940"/>
    </location>
</feature>
<feature type="compositionally biased region" description="Gly residues" evidence="1">
    <location>
        <begin position="1613"/>
        <end position="1622"/>
    </location>
</feature>
<accession>A0A0G4F7D7</accession>
<name>A0A0G4F7D7_9ALVE</name>
<feature type="compositionally biased region" description="Polar residues" evidence="1">
    <location>
        <begin position="1003"/>
        <end position="1025"/>
    </location>
</feature>
<feature type="region of interest" description="Disordered" evidence="1">
    <location>
        <begin position="1412"/>
        <end position="1471"/>
    </location>
</feature>
<dbReference type="VEuPathDB" id="CryptoDB:Cvel_15413"/>
<protein>
    <submittedName>
        <fullName evidence="2">Uncharacterized protein</fullName>
    </submittedName>
</protein>
<feature type="compositionally biased region" description="Low complexity" evidence="1">
    <location>
        <begin position="476"/>
        <end position="486"/>
    </location>
</feature>
<feature type="compositionally biased region" description="Basic and acidic residues" evidence="1">
    <location>
        <begin position="152"/>
        <end position="172"/>
    </location>
</feature>
<feature type="compositionally biased region" description="Polar residues" evidence="1">
    <location>
        <begin position="1151"/>
        <end position="1161"/>
    </location>
</feature>
<feature type="region of interest" description="Disordered" evidence="1">
    <location>
        <begin position="1042"/>
        <end position="1350"/>
    </location>
</feature>
<feature type="region of interest" description="Disordered" evidence="1">
    <location>
        <begin position="952"/>
        <end position="1029"/>
    </location>
</feature>
<proteinExistence type="predicted"/>
<feature type="compositionally biased region" description="Basic and acidic residues" evidence="1">
    <location>
        <begin position="351"/>
        <end position="362"/>
    </location>
</feature>
<feature type="region of interest" description="Disordered" evidence="1">
    <location>
        <begin position="1609"/>
        <end position="1657"/>
    </location>
</feature>
<feature type="compositionally biased region" description="Basic and acidic residues" evidence="1">
    <location>
        <begin position="1208"/>
        <end position="1233"/>
    </location>
</feature>
<feature type="compositionally biased region" description="Basic and acidic residues" evidence="1">
    <location>
        <begin position="126"/>
        <end position="135"/>
    </location>
</feature>
<feature type="compositionally biased region" description="Polar residues" evidence="1">
    <location>
        <begin position="1117"/>
        <end position="1127"/>
    </location>
</feature>
<feature type="compositionally biased region" description="Polar residues" evidence="1">
    <location>
        <begin position="1294"/>
        <end position="1303"/>
    </location>
</feature>
<feature type="compositionally biased region" description="Polar residues" evidence="1">
    <location>
        <begin position="1055"/>
        <end position="1088"/>
    </location>
</feature>
<feature type="compositionally biased region" description="Low complexity" evidence="1">
    <location>
        <begin position="1623"/>
        <end position="1636"/>
    </location>
</feature>
<feature type="compositionally biased region" description="Polar residues" evidence="1">
    <location>
        <begin position="1135"/>
        <end position="1144"/>
    </location>
</feature>
<evidence type="ECO:0000313" key="2">
    <source>
        <dbReference type="EMBL" id="CEM07934.1"/>
    </source>
</evidence>
<feature type="region of interest" description="Disordered" evidence="1">
    <location>
        <begin position="335"/>
        <end position="387"/>
    </location>
</feature>
<reference evidence="2" key="1">
    <citation type="submission" date="2014-11" db="EMBL/GenBank/DDBJ databases">
        <authorList>
            <person name="Otto D Thomas"/>
            <person name="Naeem Raeece"/>
        </authorList>
    </citation>
    <scope>NUCLEOTIDE SEQUENCE</scope>
</reference>
<feature type="region of interest" description="Disordered" evidence="1">
    <location>
        <begin position="430"/>
        <end position="620"/>
    </location>
</feature>
<feature type="compositionally biased region" description="Pro residues" evidence="1">
    <location>
        <begin position="567"/>
        <end position="584"/>
    </location>
</feature>
<evidence type="ECO:0000256" key="1">
    <source>
        <dbReference type="SAM" id="MobiDB-lite"/>
    </source>
</evidence>
<dbReference type="EMBL" id="CDMZ01000154">
    <property type="protein sequence ID" value="CEM07934.1"/>
    <property type="molecule type" value="Genomic_DNA"/>
</dbReference>
<feature type="compositionally biased region" description="Basic and acidic residues" evidence="1">
    <location>
        <begin position="430"/>
        <end position="466"/>
    </location>
</feature>
<feature type="compositionally biased region" description="Gly residues" evidence="1">
    <location>
        <begin position="340"/>
        <end position="350"/>
    </location>
</feature>